<organism evidence="1">
    <name type="scientific">viral metagenome</name>
    <dbReference type="NCBI Taxonomy" id="1070528"/>
    <lineage>
        <taxon>unclassified sequences</taxon>
        <taxon>metagenomes</taxon>
        <taxon>organismal metagenomes</taxon>
    </lineage>
</organism>
<evidence type="ECO:0000313" key="1">
    <source>
        <dbReference type="EMBL" id="QJA77497.1"/>
    </source>
</evidence>
<proteinExistence type="predicted"/>
<dbReference type="EMBL" id="MT142285">
    <property type="protein sequence ID" value="QJA77497.1"/>
    <property type="molecule type" value="Genomic_DNA"/>
</dbReference>
<gene>
    <name evidence="1" type="ORF">MM415A01298_0013</name>
</gene>
<dbReference type="AlphaFoldDB" id="A0A6M3K6V5"/>
<name>A0A6M3K6V5_9ZZZZ</name>
<sequence length="1109" mass="123995">MSPDIGELIRGMSPGALRLYKTQLAELPDEEKQRTFSRLSGIPELSDITGSKTIDPGQLQQEQSQEQVRMPWEIDKTAPWWSQGLQYFGMPFQTVSKAFGAAVTSPWTDATPETQAMPWWKKELTEYEQTKMPWGVKGALEIAPWLALPGIGAVGKAGQAGRGVAGMLGRTGQVGRVAGKALEASPWGLAEKATGAALKPIGRILSKAIGTTKAPVPSAIWAKLTKTERSVVAKEMGLAEGVGSRSWSRLGKKNQDIISEAILHPEKIVDKAPVEKIVPEVTPRVAPKVISKLVPEGFEPAQEASISKLTELVKKAELRTKATLAERTPEQARRIGKFEDFIEQNLQRGDSPEIAMGKAEAALRTQLPQAEADALLTTIRQGLTETDINNLFGIVANLGYKSGYDRLNTFTSLQDLLLNNVMQRNQIARLEETFGSGLAKTLLGKRAFGVKAGELAIDLANAPRALLASMDISGLLRQGAILSARHPIEALKTVQPMLRAMFSDKNMMLMDDVTRARKGMDELIDAGLDITALPTKLTAQITQREEAFASSIMNKIPFVKASNRAYVQVLNDMRSRSALNVLNNWKRAGIKYNKQDLTDLARLTNWASGRGTLPGFMSKQSGLMSALFFSPKLIASRLELPTTVLPSVTKSALVRKEAWRTFLSFIGAGAGILAMSRMSGQVDKLELDPRSADFGKMKIGETRLDIWSGYTQYLRFMAQLATAQRKTSGGRIQILNRGEVIERFARSKLSPATGLLTDLIKGETYLGEALPPKSAKSVFGQIYQRMMPLAIQDMIDASEQDGIAGGLISSWGLLGVGVVTYTDEVKRARDKAAKEQYGMSWEEVGQKLGRTEQLKLEQTEPNIIEAEQEQEERFATGTPNTTQQWYNEGQGIEDTYRETVELASKEYRATGDGITFREKINNAANYRRQAYSSRSKRPEYQEIVDYYNQPLDQAKIAEMNPGDVIRREYYQQMFSLDMYDEYGNYDFNKAEQKEQEFLTKYGQQALDYIEEYSGARWMDKPVELKTLEQARDTLRPYWQVADQIWSMYPTELKTLSDQIMLMERTDPDRARAVLRRYPQILRARELIARQKKQMRSTNRTIDMAFRMYY</sequence>
<protein>
    <submittedName>
        <fullName evidence="1">Uncharacterized protein</fullName>
    </submittedName>
</protein>
<accession>A0A6M3K6V5</accession>
<reference evidence="1" key="1">
    <citation type="submission" date="2020-03" db="EMBL/GenBank/DDBJ databases">
        <title>The deep terrestrial virosphere.</title>
        <authorList>
            <person name="Holmfeldt K."/>
            <person name="Nilsson E."/>
            <person name="Simone D."/>
            <person name="Lopez-Fernandez M."/>
            <person name="Wu X."/>
            <person name="de Brujin I."/>
            <person name="Lundin D."/>
            <person name="Andersson A."/>
            <person name="Bertilsson S."/>
            <person name="Dopson M."/>
        </authorList>
    </citation>
    <scope>NUCLEOTIDE SEQUENCE</scope>
    <source>
        <strain evidence="1">MM415A01298</strain>
    </source>
</reference>